<name>A0ABS6S5E4_9BACT</name>
<keyword evidence="2" id="KW-1185">Reference proteome</keyword>
<organism evidence="1 2">
    <name type="scientific">Candidatus Magnetobacterium casense</name>
    <dbReference type="NCBI Taxonomy" id="1455061"/>
    <lineage>
        <taxon>Bacteria</taxon>
        <taxon>Pseudomonadati</taxon>
        <taxon>Nitrospirota</taxon>
        <taxon>Thermodesulfovibrionia</taxon>
        <taxon>Thermodesulfovibrionales</taxon>
        <taxon>Candidatus Magnetobacteriaceae</taxon>
        <taxon>Candidatus Magnetobacterium</taxon>
    </lineage>
</organism>
<sequence>MTKGFEMDKNNDIEKCENCECWHYFSSDIGLCRAHPPKLFVTLNGHNVYDYESLFPEVAPTDWCGEYYRQRAISRK</sequence>
<dbReference type="EMBL" id="JABXWD010000801">
    <property type="protein sequence ID" value="MBV6343773.1"/>
    <property type="molecule type" value="Genomic_DNA"/>
</dbReference>
<gene>
    <name evidence="1" type="ORF">HWQ67_19580</name>
</gene>
<dbReference type="RefSeq" id="WP_218254386.1">
    <property type="nucleotide sequence ID" value="NZ_JABXWD010000801.1"/>
</dbReference>
<evidence type="ECO:0000313" key="2">
    <source>
        <dbReference type="Proteomes" id="UP001196980"/>
    </source>
</evidence>
<proteinExistence type="predicted"/>
<evidence type="ECO:0000313" key="1">
    <source>
        <dbReference type="EMBL" id="MBV6343773.1"/>
    </source>
</evidence>
<accession>A0ABS6S5E4</accession>
<protein>
    <submittedName>
        <fullName evidence="1">Uncharacterized protein</fullName>
    </submittedName>
</protein>
<comment type="caution">
    <text evidence="1">The sequence shown here is derived from an EMBL/GenBank/DDBJ whole genome shotgun (WGS) entry which is preliminary data.</text>
</comment>
<reference evidence="1 2" key="1">
    <citation type="journal article" date="2020" name="J Geophys Res Biogeosci">
        <title>Magnetotaxis as an Adaptation to Enable Bacterial Shuttling of Microbial Sulfur and Sulfur Cycling Across Aquatic Oxic#Anoxic Interfaces.</title>
        <authorList>
            <person name="Li J."/>
            <person name="Liu P."/>
            <person name="Wang J."/>
            <person name="Roberts A.P."/>
            <person name="Pan Y."/>
        </authorList>
    </citation>
    <scope>NUCLEOTIDE SEQUENCE [LARGE SCALE GENOMIC DNA]</scope>
    <source>
        <strain evidence="1 2">MYR-1_YQ</strain>
    </source>
</reference>
<dbReference type="Proteomes" id="UP001196980">
    <property type="component" value="Unassembled WGS sequence"/>
</dbReference>